<evidence type="ECO:0000256" key="1">
    <source>
        <dbReference type="SAM" id="Phobius"/>
    </source>
</evidence>
<dbReference type="Proteomes" id="UP000053593">
    <property type="component" value="Unassembled WGS sequence"/>
</dbReference>
<reference evidence="2 3" key="1">
    <citation type="submission" date="2014-04" db="EMBL/GenBank/DDBJ databases">
        <title>Evolutionary Origins and Diversification of the Mycorrhizal Mutualists.</title>
        <authorList>
            <consortium name="DOE Joint Genome Institute"/>
            <consortium name="Mycorrhizal Genomics Consortium"/>
            <person name="Kohler A."/>
            <person name="Kuo A."/>
            <person name="Nagy L.G."/>
            <person name="Floudas D."/>
            <person name="Copeland A."/>
            <person name="Barry K.W."/>
            <person name="Cichocki N."/>
            <person name="Veneault-Fourrey C."/>
            <person name="LaButti K."/>
            <person name="Lindquist E.A."/>
            <person name="Lipzen A."/>
            <person name="Lundell T."/>
            <person name="Morin E."/>
            <person name="Murat C."/>
            <person name="Riley R."/>
            <person name="Ohm R."/>
            <person name="Sun H."/>
            <person name="Tunlid A."/>
            <person name="Henrissat B."/>
            <person name="Grigoriev I.V."/>
            <person name="Hibbett D.S."/>
            <person name="Martin F."/>
        </authorList>
    </citation>
    <scope>NUCLEOTIDE SEQUENCE [LARGE SCALE GENOMIC DNA]</scope>
    <source>
        <strain evidence="2 3">FD-317 M1</strain>
    </source>
</reference>
<dbReference type="EMBL" id="KN834822">
    <property type="protein sequence ID" value="KIK53902.1"/>
    <property type="molecule type" value="Genomic_DNA"/>
</dbReference>
<dbReference type="OrthoDB" id="9451547at2759"/>
<keyword evidence="1" id="KW-0812">Transmembrane</keyword>
<dbReference type="HOGENOM" id="CLU_135187_0_0_1"/>
<keyword evidence="1" id="KW-0472">Membrane</keyword>
<keyword evidence="3" id="KW-1185">Reference proteome</keyword>
<proteinExistence type="predicted"/>
<accession>A0A0D0C7K4</accession>
<dbReference type="PANTHER" id="PTHR35043:SF7">
    <property type="entry name" value="TRANSCRIPTION FACTOR DOMAIN-CONTAINING PROTEIN"/>
    <property type="match status" value="1"/>
</dbReference>
<feature type="non-terminal residue" evidence="2">
    <location>
        <position position="99"/>
    </location>
</feature>
<protein>
    <submittedName>
        <fullName evidence="2">Uncharacterized protein</fullName>
    </submittedName>
</protein>
<organism evidence="2 3">
    <name type="scientific">Collybiopsis luxurians FD-317 M1</name>
    <dbReference type="NCBI Taxonomy" id="944289"/>
    <lineage>
        <taxon>Eukaryota</taxon>
        <taxon>Fungi</taxon>
        <taxon>Dikarya</taxon>
        <taxon>Basidiomycota</taxon>
        <taxon>Agaricomycotina</taxon>
        <taxon>Agaricomycetes</taxon>
        <taxon>Agaricomycetidae</taxon>
        <taxon>Agaricales</taxon>
        <taxon>Marasmiineae</taxon>
        <taxon>Omphalotaceae</taxon>
        <taxon>Collybiopsis</taxon>
        <taxon>Collybiopsis luxurians</taxon>
    </lineage>
</organism>
<keyword evidence="1" id="KW-1133">Transmembrane helix</keyword>
<sequence>QCKDIDNSRTLIQIVWSCISVLIACAWVSVHPNVPGPDESSWKVLQNRIGLMVIGLIAPELLVLWAARQWFAARKLVRGYKGWTQSHAFFALMGGFTVY</sequence>
<feature type="transmembrane region" description="Helical" evidence="1">
    <location>
        <begin position="12"/>
        <end position="29"/>
    </location>
</feature>
<name>A0A0D0C7K4_9AGAR</name>
<gene>
    <name evidence="2" type="ORF">GYMLUDRAFT_103216</name>
</gene>
<feature type="non-terminal residue" evidence="2">
    <location>
        <position position="1"/>
    </location>
</feature>
<dbReference type="PANTHER" id="PTHR35043">
    <property type="entry name" value="TRANSCRIPTION FACTOR DOMAIN-CONTAINING PROTEIN"/>
    <property type="match status" value="1"/>
</dbReference>
<feature type="transmembrane region" description="Helical" evidence="1">
    <location>
        <begin position="49"/>
        <end position="67"/>
    </location>
</feature>
<dbReference type="AlphaFoldDB" id="A0A0D0C7K4"/>
<evidence type="ECO:0000313" key="2">
    <source>
        <dbReference type="EMBL" id="KIK53902.1"/>
    </source>
</evidence>
<evidence type="ECO:0000313" key="3">
    <source>
        <dbReference type="Proteomes" id="UP000053593"/>
    </source>
</evidence>